<evidence type="ECO:0008006" key="9">
    <source>
        <dbReference type="Google" id="ProtNLM"/>
    </source>
</evidence>
<dbReference type="PANTHER" id="PTHR42732:SF1">
    <property type="entry name" value="BETA-MANNOSIDASE"/>
    <property type="match status" value="1"/>
</dbReference>
<dbReference type="GO" id="GO:0005975">
    <property type="term" value="P:carbohydrate metabolic process"/>
    <property type="evidence" value="ECO:0007669"/>
    <property type="project" value="InterPro"/>
</dbReference>
<dbReference type="InterPro" id="IPR013783">
    <property type="entry name" value="Ig-like_fold"/>
</dbReference>
<sequence length="876" mass="100771">MDDGSFCGGMACKKEKEETKLTMMRNSLIFGLLLLFFGQGFAQEKIVLNGIWDFKIDRYNKGLADEWFLHPQAQQWGKLEVPGNWDTENEYANFSGVAWYHTSFETEAGMKDKLVRLYFESVYNEATVWLNGEKLGINPFGFLPFEYKITDKLRTDGPNDLVLRVDNTFKRGAIWNWGGIRRPVHLEVTEKSRLVAQKVTAEPNLKKGTAAIAMNLAFENNKSEDKTLTFEIEVTSKENPSKVIVKKKGNIAVGKGGTKVTDIHFNLAKKYVKLWDYNHPHLYRSKVSVFDGNEKIQEQTDQFGIRKLEVVGMELHLNGKNFRPLGFNMVPDDRFTGNTLRRERILEDIALMKSLGANFARVSHLPLPKEYLDLLDENGIMTFEEVALWGKDKWVDPNHPMPKAWLETMISTKYNHPSVIGWSVGNEIGYRSANPLVNEYVKSAIDHAKKLDPSRLAVYVSHSAQNQDNDASQYCDMVMLNIYGGWGNALKKCHKNFPNKPIFMSEYGGRLTEEFPNEGIVDGKKMLDQMRGKDYCVGASLWTLNDYRSMWHGSTGWATTESQNRAWGLVNTYRQKKRAYFHFREQYAPFDTLFVEHNQLVNTKQQSQIVLQPRPEKGLPAYELIDYNLVVKTFDKEGKELTFSTKKLPNIYPGGKELKVGFEWNKNADVAMMQVLVTDALGYDIFNINEYFTAPATPAVRTILNSTAKGRIVFEKVWNAEEYKLYYKGKDGEVKETEPTIDPYIQLGQLKKNKKFDCELVALNSFGESEKFAFVFEKNEEELPPLIFTMQGGNNCIFIGYDSHPSDFLYDVRYGTKEGEFEQEMSFNLRGSYKIPNLKPNTTYYVQMRKRMQWGFASQWSETYKITTKNNQETAQ</sequence>
<keyword evidence="3" id="KW-0326">Glycosidase</keyword>
<dbReference type="InterPro" id="IPR051913">
    <property type="entry name" value="GH2_Domain-Containing"/>
</dbReference>
<dbReference type="InterPro" id="IPR008979">
    <property type="entry name" value="Galactose-bd-like_sf"/>
</dbReference>
<evidence type="ECO:0000313" key="7">
    <source>
        <dbReference type="EMBL" id="NME69148.1"/>
    </source>
</evidence>
<dbReference type="PRINTS" id="PR00132">
    <property type="entry name" value="GLHYDRLASE2"/>
</dbReference>
<name>A0A7X9X9Z0_9BACT</name>
<dbReference type="AlphaFoldDB" id="A0A7X9X9Z0"/>
<comment type="caution">
    <text evidence="7">The sequence shown here is derived from an EMBL/GenBank/DDBJ whole genome shotgun (WGS) entry which is preliminary data.</text>
</comment>
<dbReference type="InterPro" id="IPR036156">
    <property type="entry name" value="Beta-gal/glucu_dom_sf"/>
</dbReference>
<evidence type="ECO:0000256" key="2">
    <source>
        <dbReference type="ARBA" id="ARBA00022801"/>
    </source>
</evidence>
<feature type="domain" description="Glycoside hydrolase family 2 catalytic" evidence="5">
    <location>
        <begin position="310"/>
        <end position="513"/>
    </location>
</feature>
<protein>
    <recommendedName>
        <fullName evidence="9">Beta-galactosidase</fullName>
    </recommendedName>
</protein>
<evidence type="ECO:0000259" key="6">
    <source>
        <dbReference type="Pfam" id="PF22666"/>
    </source>
</evidence>
<dbReference type="InterPro" id="IPR006103">
    <property type="entry name" value="Glyco_hydro_2_cat"/>
</dbReference>
<reference evidence="7 8" key="1">
    <citation type="submission" date="2020-04" db="EMBL/GenBank/DDBJ databases">
        <title>Flammeovirga sp. SR4, a novel species isolated from seawater.</title>
        <authorList>
            <person name="Wang X."/>
        </authorList>
    </citation>
    <scope>NUCLEOTIDE SEQUENCE [LARGE SCALE GENOMIC DNA]</scope>
    <source>
        <strain evidence="7 8">ATCC 23126</strain>
    </source>
</reference>
<evidence type="ECO:0000259" key="5">
    <source>
        <dbReference type="Pfam" id="PF02836"/>
    </source>
</evidence>
<dbReference type="InterPro" id="IPR006101">
    <property type="entry name" value="Glyco_hydro_2"/>
</dbReference>
<dbReference type="Gene3D" id="2.60.40.10">
    <property type="entry name" value="Immunoglobulins"/>
    <property type="match status" value="2"/>
</dbReference>
<dbReference type="SUPFAM" id="SSF51445">
    <property type="entry name" value="(Trans)glycosidases"/>
    <property type="match status" value="1"/>
</dbReference>
<dbReference type="SUPFAM" id="SSF49265">
    <property type="entry name" value="Fibronectin type III"/>
    <property type="match status" value="1"/>
</dbReference>
<comment type="similarity">
    <text evidence="1">Belongs to the glycosyl hydrolase 2 family.</text>
</comment>
<dbReference type="RefSeq" id="WP_169657434.1">
    <property type="nucleotide sequence ID" value="NZ_JABANE010000036.1"/>
</dbReference>
<dbReference type="Proteomes" id="UP000576082">
    <property type="component" value="Unassembled WGS sequence"/>
</dbReference>
<evidence type="ECO:0000259" key="4">
    <source>
        <dbReference type="Pfam" id="PF00703"/>
    </source>
</evidence>
<dbReference type="PANTHER" id="PTHR42732">
    <property type="entry name" value="BETA-GALACTOSIDASE"/>
    <property type="match status" value="1"/>
</dbReference>
<evidence type="ECO:0000313" key="8">
    <source>
        <dbReference type="Proteomes" id="UP000576082"/>
    </source>
</evidence>
<dbReference type="SUPFAM" id="SSF49303">
    <property type="entry name" value="beta-Galactosidase/glucuronidase domain"/>
    <property type="match status" value="1"/>
</dbReference>
<dbReference type="EMBL" id="JABANE010000036">
    <property type="protein sequence ID" value="NME69148.1"/>
    <property type="molecule type" value="Genomic_DNA"/>
</dbReference>
<gene>
    <name evidence="7" type="ORF">HHU12_14325</name>
</gene>
<dbReference type="CDD" id="cd00063">
    <property type="entry name" value="FN3"/>
    <property type="match status" value="1"/>
</dbReference>
<accession>A0A7X9X9Z0</accession>
<evidence type="ECO:0000256" key="3">
    <source>
        <dbReference type="ARBA" id="ARBA00023295"/>
    </source>
</evidence>
<dbReference type="InterPro" id="IPR054593">
    <property type="entry name" value="Beta-mannosidase-like_N2"/>
</dbReference>
<dbReference type="InterPro" id="IPR036116">
    <property type="entry name" value="FN3_sf"/>
</dbReference>
<dbReference type="Pfam" id="PF22666">
    <property type="entry name" value="Glyco_hydro_2_N2"/>
    <property type="match status" value="1"/>
</dbReference>
<keyword evidence="8" id="KW-1185">Reference proteome</keyword>
<dbReference type="Gene3D" id="3.20.20.80">
    <property type="entry name" value="Glycosidases"/>
    <property type="match status" value="1"/>
</dbReference>
<dbReference type="InterPro" id="IPR003961">
    <property type="entry name" value="FN3_dom"/>
</dbReference>
<dbReference type="Gene3D" id="2.60.120.260">
    <property type="entry name" value="Galactose-binding domain-like"/>
    <property type="match status" value="1"/>
</dbReference>
<feature type="domain" description="Beta-mannosidase-like galactose-binding" evidence="6">
    <location>
        <begin position="98"/>
        <end position="172"/>
    </location>
</feature>
<dbReference type="InterPro" id="IPR006102">
    <property type="entry name" value="Ig-like_GH2"/>
</dbReference>
<dbReference type="InterPro" id="IPR017853">
    <property type="entry name" value="GH"/>
</dbReference>
<evidence type="ECO:0000256" key="1">
    <source>
        <dbReference type="ARBA" id="ARBA00007401"/>
    </source>
</evidence>
<dbReference type="GO" id="GO:0004553">
    <property type="term" value="F:hydrolase activity, hydrolyzing O-glycosyl compounds"/>
    <property type="evidence" value="ECO:0007669"/>
    <property type="project" value="InterPro"/>
</dbReference>
<dbReference type="Pfam" id="PF02836">
    <property type="entry name" value="Glyco_hydro_2_C"/>
    <property type="match status" value="1"/>
</dbReference>
<dbReference type="Pfam" id="PF00703">
    <property type="entry name" value="Glyco_hydro_2"/>
    <property type="match status" value="1"/>
</dbReference>
<feature type="domain" description="Glycoside hydrolase family 2 immunoglobulin-like beta-sandwich" evidence="4">
    <location>
        <begin position="199"/>
        <end position="306"/>
    </location>
</feature>
<proteinExistence type="inferred from homology"/>
<keyword evidence="2" id="KW-0378">Hydrolase</keyword>
<organism evidence="7 8">
    <name type="scientific">Flammeovirga aprica JL-4</name>
    <dbReference type="NCBI Taxonomy" id="694437"/>
    <lineage>
        <taxon>Bacteria</taxon>
        <taxon>Pseudomonadati</taxon>
        <taxon>Bacteroidota</taxon>
        <taxon>Cytophagia</taxon>
        <taxon>Cytophagales</taxon>
        <taxon>Flammeovirgaceae</taxon>
        <taxon>Flammeovirga</taxon>
    </lineage>
</organism>
<dbReference type="SUPFAM" id="SSF49785">
    <property type="entry name" value="Galactose-binding domain-like"/>
    <property type="match status" value="1"/>
</dbReference>